<protein>
    <submittedName>
        <fullName evidence="4">Trypsin-like peptidase domain-containing protein</fullName>
    </submittedName>
</protein>
<dbReference type="PANTHER" id="PTHR43343">
    <property type="entry name" value="PEPTIDASE S12"/>
    <property type="match status" value="1"/>
</dbReference>
<dbReference type="PROSITE" id="PS50106">
    <property type="entry name" value="PDZ"/>
    <property type="match status" value="1"/>
</dbReference>
<sequence>MQRLWLIFAQTATIAMAVLFVVSTLKPEWVSRPAVVEAVQHEFAPATGALPAPAAPANGSYAAAAQTALPSVVHIFTSAEIPTPRNPLLADPFFRRFFGTPEQNTPQRRSGLGSGVLVSADGYILTNNHVIESADAIEVALNDGAKYAARIVGRDPESDLAVLRIDSKTPLTAIRFAQGQVAVGDVVLAIGNPFGVGQTVTMGIISAMGRSELGINTFENFIQTDAAINPGNSGGALIDTQGNLVGINTAIYSRSGGSQGIGFAIPASSARSIMEQIIRTGQVTRGWIGIQIQEVTPELAKAFDLPQQGALITGLSRNGPAAKAGMRPGDLLIAIDGKPINNAHGVLENVAALPPGQLAKATILRNGKKMEPVVQVAQRPLPSVSRDSSE</sequence>
<dbReference type="SMART" id="SM00228">
    <property type="entry name" value="PDZ"/>
    <property type="match status" value="1"/>
</dbReference>
<organism evidence="4 5">
    <name type="scientific">Uliginosibacterium paludis</name>
    <dbReference type="NCBI Taxonomy" id="1615952"/>
    <lineage>
        <taxon>Bacteria</taxon>
        <taxon>Pseudomonadati</taxon>
        <taxon>Pseudomonadota</taxon>
        <taxon>Betaproteobacteria</taxon>
        <taxon>Rhodocyclales</taxon>
        <taxon>Zoogloeaceae</taxon>
        <taxon>Uliginosibacterium</taxon>
    </lineage>
</organism>
<name>A0ABV2CQ29_9RHOO</name>
<evidence type="ECO:0000259" key="3">
    <source>
        <dbReference type="PROSITE" id="PS50106"/>
    </source>
</evidence>
<dbReference type="PRINTS" id="PR00834">
    <property type="entry name" value="PROTEASES2C"/>
</dbReference>
<proteinExistence type="predicted"/>
<dbReference type="EMBL" id="JBEWLZ010000004">
    <property type="protein sequence ID" value="MET1490016.1"/>
    <property type="molecule type" value="Genomic_DNA"/>
</dbReference>
<dbReference type="Pfam" id="PF13180">
    <property type="entry name" value="PDZ_2"/>
    <property type="match status" value="1"/>
</dbReference>
<reference evidence="4 5" key="1">
    <citation type="submission" date="2024-07" db="EMBL/GenBank/DDBJ databases">
        <title>Uliginosibacterium paludis KCTC:42655.</title>
        <authorList>
            <person name="Kim M.K."/>
        </authorList>
    </citation>
    <scope>NUCLEOTIDE SEQUENCE [LARGE SCALE GENOMIC DNA]</scope>
    <source>
        <strain evidence="4 5">KCTC 42655</strain>
    </source>
</reference>
<dbReference type="Proteomes" id="UP001548590">
    <property type="component" value="Unassembled WGS sequence"/>
</dbReference>
<evidence type="ECO:0000256" key="2">
    <source>
        <dbReference type="ARBA" id="ARBA00022801"/>
    </source>
</evidence>
<evidence type="ECO:0000313" key="4">
    <source>
        <dbReference type="EMBL" id="MET1490016.1"/>
    </source>
</evidence>
<evidence type="ECO:0000313" key="5">
    <source>
        <dbReference type="Proteomes" id="UP001548590"/>
    </source>
</evidence>
<evidence type="ECO:0000256" key="1">
    <source>
        <dbReference type="ARBA" id="ARBA00022670"/>
    </source>
</evidence>
<dbReference type="Pfam" id="PF13365">
    <property type="entry name" value="Trypsin_2"/>
    <property type="match status" value="1"/>
</dbReference>
<dbReference type="Gene3D" id="2.30.42.10">
    <property type="match status" value="1"/>
</dbReference>
<dbReference type="CDD" id="cd10839">
    <property type="entry name" value="cpPDZ1_DegP-like"/>
    <property type="match status" value="1"/>
</dbReference>
<comment type="caution">
    <text evidence="4">The sequence shown here is derived from an EMBL/GenBank/DDBJ whole genome shotgun (WGS) entry which is preliminary data.</text>
</comment>
<keyword evidence="1" id="KW-0645">Protease</keyword>
<accession>A0ABV2CQ29</accession>
<keyword evidence="5" id="KW-1185">Reference proteome</keyword>
<dbReference type="RefSeq" id="WP_345923428.1">
    <property type="nucleotide sequence ID" value="NZ_JBDIVF010000001.1"/>
</dbReference>
<dbReference type="Gene3D" id="2.40.10.120">
    <property type="match status" value="1"/>
</dbReference>
<dbReference type="InterPro" id="IPR051201">
    <property type="entry name" value="Chloro_Bact_Ser_Proteases"/>
</dbReference>
<dbReference type="InterPro" id="IPR036034">
    <property type="entry name" value="PDZ_sf"/>
</dbReference>
<dbReference type="InterPro" id="IPR001940">
    <property type="entry name" value="Peptidase_S1C"/>
</dbReference>
<dbReference type="InterPro" id="IPR001478">
    <property type="entry name" value="PDZ"/>
</dbReference>
<feature type="domain" description="PDZ" evidence="3">
    <location>
        <begin position="277"/>
        <end position="342"/>
    </location>
</feature>
<dbReference type="SUPFAM" id="SSF50156">
    <property type="entry name" value="PDZ domain-like"/>
    <property type="match status" value="1"/>
</dbReference>
<keyword evidence="2" id="KW-0378">Hydrolase</keyword>
<dbReference type="PANTHER" id="PTHR43343:SF3">
    <property type="entry name" value="PROTEASE DO-LIKE 8, CHLOROPLASTIC"/>
    <property type="match status" value="1"/>
</dbReference>
<dbReference type="InterPro" id="IPR009003">
    <property type="entry name" value="Peptidase_S1_PA"/>
</dbReference>
<dbReference type="SUPFAM" id="SSF50494">
    <property type="entry name" value="Trypsin-like serine proteases"/>
    <property type="match status" value="1"/>
</dbReference>
<gene>
    <name evidence="4" type="ORF">ABVT11_09275</name>
</gene>